<feature type="compositionally biased region" description="Basic and acidic residues" evidence="4">
    <location>
        <begin position="68"/>
        <end position="79"/>
    </location>
</feature>
<dbReference type="HOGENOM" id="CLU_072332_0_1_1"/>
<dbReference type="eggNOG" id="KOG4741">
    <property type="taxonomic scope" value="Eukaryota"/>
</dbReference>
<gene>
    <name evidence="5" type="ORF">MGYG_04755</name>
</gene>
<keyword evidence="2" id="KW-0813">Transport</keyword>
<reference evidence="6" key="1">
    <citation type="journal article" date="2012" name="MBio">
        <title>Comparative genome analysis of Trichophyton rubrum and related dermatophytes reveals candidate genes involved in infection.</title>
        <authorList>
            <person name="Martinez D.A."/>
            <person name="Oliver B.G."/>
            <person name="Graeser Y."/>
            <person name="Goldberg J.M."/>
            <person name="Li W."/>
            <person name="Martinez-Rossi N.M."/>
            <person name="Monod M."/>
            <person name="Shelest E."/>
            <person name="Barton R.C."/>
            <person name="Birch E."/>
            <person name="Brakhage A.A."/>
            <person name="Chen Z."/>
            <person name="Gurr S.J."/>
            <person name="Heiman D."/>
            <person name="Heitman J."/>
            <person name="Kosti I."/>
            <person name="Rossi A."/>
            <person name="Saif S."/>
            <person name="Samalova M."/>
            <person name="Saunders C.W."/>
            <person name="Shea T."/>
            <person name="Summerbell R.C."/>
            <person name="Xu J."/>
            <person name="Young S."/>
            <person name="Zeng Q."/>
            <person name="Birren B.W."/>
            <person name="Cuomo C.A."/>
            <person name="White T.C."/>
        </authorList>
    </citation>
    <scope>NUCLEOTIDE SEQUENCE [LARGE SCALE GENOMIC DNA]</scope>
    <source>
        <strain evidence="6">ATCC MYA-4604 / CBS 118893</strain>
    </source>
</reference>
<dbReference type="Pfam" id="PF03987">
    <property type="entry name" value="Autophagy_act_C"/>
    <property type="match status" value="1"/>
</dbReference>
<name>E4UWJ8_ARTGP</name>
<dbReference type="STRING" id="535722.E4UWJ8"/>
<dbReference type="AlphaFoldDB" id="E4UWJ8"/>
<dbReference type="InterPro" id="IPR007135">
    <property type="entry name" value="Atg3/Atg10"/>
</dbReference>
<dbReference type="GO" id="GO:0006914">
    <property type="term" value="P:autophagy"/>
    <property type="evidence" value="ECO:0007669"/>
    <property type="project" value="UniProtKB-KW"/>
</dbReference>
<evidence type="ECO:0000313" key="5">
    <source>
        <dbReference type="EMBL" id="EFR01754.1"/>
    </source>
</evidence>
<dbReference type="Proteomes" id="UP000002669">
    <property type="component" value="Unassembled WGS sequence"/>
</dbReference>
<organism evidence="6">
    <name type="scientific">Arthroderma gypseum (strain ATCC MYA-4604 / CBS 118893)</name>
    <name type="common">Microsporum gypseum</name>
    <dbReference type="NCBI Taxonomy" id="535722"/>
    <lineage>
        <taxon>Eukaryota</taxon>
        <taxon>Fungi</taxon>
        <taxon>Dikarya</taxon>
        <taxon>Ascomycota</taxon>
        <taxon>Pezizomycotina</taxon>
        <taxon>Eurotiomycetes</taxon>
        <taxon>Eurotiomycetidae</taxon>
        <taxon>Onygenales</taxon>
        <taxon>Arthrodermataceae</taxon>
        <taxon>Nannizzia</taxon>
    </lineage>
</organism>
<dbReference type="EMBL" id="DS989825">
    <property type="protein sequence ID" value="EFR01754.1"/>
    <property type="molecule type" value="Genomic_DNA"/>
</dbReference>
<feature type="region of interest" description="Disordered" evidence="4">
    <location>
        <begin position="68"/>
        <end position="89"/>
    </location>
</feature>
<dbReference type="OMA" id="IRQPYCN"/>
<dbReference type="RefSeq" id="XP_003172165.1">
    <property type="nucleotide sequence ID" value="XM_003172117.1"/>
</dbReference>
<evidence type="ECO:0000256" key="3">
    <source>
        <dbReference type="ARBA" id="ARBA00023006"/>
    </source>
</evidence>
<keyword evidence="3" id="KW-0072">Autophagy</keyword>
<dbReference type="InParanoid" id="E4UWJ8"/>
<dbReference type="GeneID" id="10027433"/>
<sequence>MKLSNFPFLTPDEFSQSCQGFIRLVDSCDDQLEPLGWANAGFDRSGPEAVLVVRRYIDKQAIHSTTKEIASDVGEKSTNTEDEEETEEYIEDDPVWQLFPIHKPSLVKSILTFDIQEALVRLPVSNSKCEVEYNVMLSPTYQVPVLYFFLPGGLPCGPKELPNIYNSLVPEQSRPGLRDVGVMGGVSITVSPRPILEFGFLTSKSKAHQKLMIRTTLLPESRYISSTRVLLARR</sequence>
<evidence type="ECO:0000256" key="4">
    <source>
        <dbReference type="SAM" id="MobiDB-lite"/>
    </source>
</evidence>
<dbReference type="GO" id="GO:0019787">
    <property type="term" value="F:ubiquitin-like protein transferase activity"/>
    <property type="evidence" value="ECO:0007669"/>
    <property type="project" value="InterPro"/>
</dbReference>
<proteinExistence type="predicted"/>
<evidence type="ECO:0000256" key="1">
    <source>
        <dbReference type="ARBA" id="ARBA00022786"/>
    </source>
</evidence>
<keyword evidence="6" id="KW-1185">Reference proteome</keyword>
<dbReference type="VEuPathDB" id="FungiDB:MGYG_04755"/>
<evidence type="ECO:0000313" key="6">
    <source>
        <dbReference type="Proteomes" id="UP000002669"/>
    </source>
</evidence>
<keyword evidence="2" id="KW-0653">Protein transport</keyword>
<dbReference type="GO" id="GO:0015031">
    <property type="term" value="P:protein transport"/>
    <property type="evidence" value="ECO:0007669"/>
    <property type="project" value="UniProtKB-KW"/>
</dbReference>
<protein>
    <submittedName>
        <fullName evidence="5">Atg10p</fullName>
    </submittedName>
</protein>
<feature type="compositionally biased region" description="Acidic residues" evidence="4">
    <location>
        <begin position="80"/>
        <end position="89"/>
    </location>
</feature>
<evidence type="ECO:0000256" key="2">
    <source>
        <dbReference type="ARBA" id="ARBA00022927"/>
    </source>
</evidence>
<dbReference type="OrthoDB" id="4172273at2759"/>
<keyword evidence="1" id="KW-0833">Ubl conjugation pathway</keyword>
<accession>E4UWJ8</accession>